<protein>
    <submittedName>
        <fullName evidence="1">Uncharacterized protein</fullName>
    </submittedName>
</protein>
<proteinExistence type="predicted"/>
<accession>A0ACC0ZG63</accession>
<organism evidence="1 2">
    <name type="scientific">Pistacia integerrima</name>
    <dbReference type="NCBI Taxonomy" id="434235"/>
    <lineage>
        <taxon>Eukaryota</taxon>
        <taxon>Viridiplantae</taxon>
        <taxon>Streptophyta</taxon>
        <taxon>Embryophyta</taxon>
        <taxon>Tracheophyta</taxon>
        <taxon>Spermatophyta</taxon>
        <taxon>Magnoliopsida</taxon>
        <taxon>eudicotyledons</taxon>
        <taxon>Gunneridae</taxon>
        <taxon>Pentapetalae</taxon>
        <taxon>rosids</taxon>
        <taxon>malvids</taxon>
        <taxon>Sapindales</taxon>
        <taxon>Anacardiaceae</taxon>
        <taxon>Pistacia</taxon>
    </lineage>
</organism>
<keyword evidence="2" id="KW-1185">Reference proteome</keyword>
<name>A0ACC0ZG63_9ROSI</name>
<gene>
    <name evidence="1" type="ORF">Pint_16692</name>
</gene>
<evidence type="ECO:0000313" key="1">
    <source>
        <dbReference type="EMBL" id="KAJ0049564.1"/>
    </source>
</evidence>
<reference evidence="2" key="1">
    <citation type="journal article" date="2023" name="G3 (Bethesda)">
        <title>Genome assembly and association tests identify interacting loci associated with vigor, precocity, and sex in interspecific pistachio rootstocks.</title>
        <authorList>
            <person name="Palmer W."/>
            <person name="Jacygrad E."/>
            <person name="Sagayaradj S."/>
            <person name="Cavanaugh K."/>
            <person name="Han R."/>
            <person name="Bertier L."/>
            <person name="Beede B."/>
            <person name="Kafkas S."/>
            <person name="Golino D."/>
            <person name="Preece J."/>
            <person name="Michelmore R."/>
        </authorList>
    </citation>
    <scope>NUCLEOTIDE SEQUENCE [LARGE SCALE GENOMIC DNA]</scope>
</reference>
<dbReference type="Proteomes" id="UP001163603">
    <property type="component" value="Chromosome 2"/>
</dbReference>
<comment type="caution">
    <text evidence="1">The sequence shown here is derived from an EMBL/GenBank/DDBJ whole genome shotgun (WGS) entry which is preliminary data.</text>
</comment>
<evidence type="ECO:0000313" key="2">
    <source>
        <dbReference type="Proteomes" id="UP001163603"/>
    </source>
</evidence>
<sequence length="148" mass="16590">MDTRLWLSVVHPTIQLSSTAGSMVKGPSILRQAVEITMPQLFSWKIPWAISLIQKDLLASRKILRKTPVYNMSMGIAALVPKEVRGSSGLVLNERIRLGQAYTVLKLLKSDQFLDDVGIPHDGLIYSNTTHDNSLIETTRIGVWIFFN</sequence>
<dbReference type="EMBL" id="CM047737">
    <property type="protein sequence ID" value="KAJ0049564.1"/>
    <property type="molecule type" value="Genomic_DNA"/>
</dbReference>